<name>A0A9N8VSP6_9GLOM</name>
<dbReference type="PROSITE" id="PS50919">
    <property type="entry name" value="MIR"/>
    <property type="match status" value="2"/>
</dbReference>
<feature type="domain" description="MIR" evidence="3">
    <location>
        <begin position="97"/>
        <end position="149"/>
    </location>
</feature>
<evidence type="ECO:0000313" key="5">
    <source>
        <dbReference type="Proteomes" id="UP000789572"/>
    </source>
</evidence>
<dbReference type="InterPro" id="IPR036300">
    <property type="entry name" value="MIR_dom_sf"/>
</dbReference>
<organism evidence="4 5">
    <name type="scientific">Paraglomus occultum</name>
    <dbReference type="NCBI Taxonomy" id="144539"/>
    <lineage>
        <taxon>Eukaryota</taxon>
        <taxon>Fungi</taxon>
        <taxon>Fungi incertae sedis</taxon>
        <taxon>Mucoromycota</taxon>
        <taxon>Glomeromycotina</taxon>
        <taxon>Glomeromycetes</taxon>
        <taxon>Paraglomerales</taxon>
        <taxon>Paraglomeraceae</taxon>
        <taxon>Paraglomus</taxon>
    </lineage>
</organism>
<gene>
    <name evidence="4" type="ORF">POCULU_LOCUS472</name>
</gene>
<proteinExistence type="predicted"/>
<reference evidence="4" key="1">
    <citation type="submission" date="2021-06" db="EMBL/GenBank/DDBJ databases">
        <authorList>
            <person name="Kallberg Y."/>
            <person name="Tangrot J."/>
            <person name="Rosling A."/>
        </authorList>
    </citation>
    <scope>NUCLEOTIDE SEQUENCE</scope>
    <source>
        <strain evidence="4">IA702</strain>
    </source>
</reference>
<dbReference type="PANTHER" id="PTHR46809">
    <property type="entry name" value="STROMAL CELL-DERIVED FACTOR 2-LIKE PROTEIN"/>
    <property type="match status" value="1"/>
</dbReference>
<dbReference type="AlphaFoldDB" id="A0A9N8VSP6"/>
<dbReference type="Pfam" id="PF02815">
    <property type="entry name" value="MIR"/>
    <property type="match status" value="1"/>
</dbReference>
<dbReference type="EMBL" id="CAJVPJ010000025">
    <property type="protein sequence ID" value="CAG8459272.1"/>
    <property type="molecule type" value="Genomic_DNA"/>
</dbReference>
<dbReference type="Proteomes" id="UP000789572">
    <property type="component" value="Unassembled WGS sequence"/>
</dbReference>
<evidence type="ECO:0000259" key="3">
    <source>
        <dbReference type="PROSITE" id="PS50919"/>
    </source>
</evidence>
<dbReference type="OrthoDB" id="5588846at2759"/>
<dbReference type="SMART" id="SM00472">
    <property type="entry name" value="MIR"/>
    <property type="match status" value="3"/>
</dbReference>
<dbReference type="PANTHER" id="PTHR46809:SF2">
    <property type="entry name" value="GH21273P"/>
    <property type="match status" value="1"/>
</dbReference>
<dbReference type="InterPro" id="IPR016093">
    <property type="entry name" value="MIR_motif"/>
</dbReference>
<evidence type="ECO:0000256" key="1">
    <source>
        <dbReference type="ARBA" id="ARBA00022729"/>
    </source>
</evidence>
<comment type="caution">
    <text evidence="4">The sequence shown here is derived from an EMBL/GenBank/DDBJ whole genome shotgun (WGS) entry which is preliminary data.</text>
</comment>
<protein>
    <submittedName>
        <fullName evidence="4">6205_t:CDS:1</fullName>
    </submittedName>
</protein>
<dbReference type="Gene3D" id="2.80.10.50">
    <property type="match status" value="1"/>
</dbReference>
<accession>A0A9N8VSP6</accession>
<sequence>MACNVVMFCWVNNSREWLYSSTYLLTVAFTTTEFKAVTYGSAVKLTHSLSEYKLHSHGVNYGSGSGQQSVTGFSEADDPNSLWTVKPTIDVKDFLRGQPVKCNSFIRLQHVETKKFLHSHNHKSPLSMQQEVSAYDGNDTGDNWKLICRESSSVWLREEKVQLMHQDTKTYLTANIDKMYGNPIHGQLEVATSRSGDKYTMWAAQEGVYFQDLTTQLE</sequence>
<dbReference type="SUPFAM" id="SSF82109">
    <property type="entry name" value="MIR domain"/>
    <property type="match status" value="1"/>
</dbReference>
<keyword evidence="5" id="KW-1185">Reference proteome</keyword>
<evidence type="ECO:0000256" key="2">
    <source>
        <dbReference type="ARBA" id="ARBA00022737"/>
    </source>
</evidence>
<keyword evidence="2" id="KW-0677">Repeat</keyword>
<keyword evidence="1" id="KW-0732">Signal</keyword>
<evidence type="ECO:0000313" key="4">
    <source>
        <dbReference type="EMBL" id="CAG8459272.1"/>
    </source>
</evidence>
<dbReference type="CDD" id="cd23279">
    <property type="entry name" value="beta-trefoil_MIR_SDF2-like"/>
    <property type="match status" value="1"/>
</dbReference>
<feature type="domain" description="MIR" evidence="3">
    <location>
        <begin position="34"/>
        <end position="88"/>
    </location>
</feature>